<comment type="caution">
    <text evidence="1">The sequence shown here is derived from an EMBL/GenBank/DDBJ whole genome shotgun (WGS) entry which is preliminary data.</text>
</comment>
<dbReference type="Proteomes" id="UP001589818">
    <property type="component" value="Unassembled WGS sequence"/>
</dbReference>
<evidence type="ECO:0000313" key="2">
    <source>
        <dbReference type="Proteomes" id="UP001589818"/>
    </source>
</evidence>
<name>A0ABV6J9U2_9BACL</name>
<accession>A0ABV6J9U2</accession>
<evidence type="ECO:0000313" key="1">
    <source>
        <dbReference type="EMBL" id="MFC0392655.1"/>
    </source>
</evidence>
<proteinExistence type="predicted"/>
<dbReference type="RefSeq" id="WP_204822736.1">
    <property type="nucleotide sequence ID" value="NZ_JANHOF010000044.1"/>
</dbReference>
<protein>
    <submittedName>
        <fullName evidence="1">GNAT family N-acetyltransferase</fullName>
    </submittedName>
</protein>
<gene>
    <name evidence="1" type="ORF">ACFFJ8_14890</name>
</gene>
<sequence>MSLCCSAVQTSIGAEASLRTAKEFRGKSYALDVTTAWAAEIQSQGRIALFSTAWNNFSSQTVARKLELKQYGVELEFW</sequence>
<keyword evidence="2" id="KW-1185">Reference proteome</keyword>
<organism evidence="1 2">
    <name type="scientific">Paenibacillus mendelii</name>
    <dbReference type="NCBI Taxonomy" id="206163"/>
    <lineage>
        <taxon>Bacteria</taxon>
        <taxon>Bacillati</taxon>
        <taxon>Bacillota</taxon>
        <taxon>Bacilli</taxon>
        <taxon>Bacillales</taxon>
        <taxon>Paenibacillaceae</taxon>
        <taxon>Paenibacillus</taxon>
    </lineage>
</organism>
<dbReference type="Gene3D" id="3.40.630.30">
    <property type="match status" value="1"/>
</dbReference>
<dbReference type="EMBL" id="JBHLVF010000022">
    <property type="protein sequence ID" value="MFC0392655.1"/>
    <property type="molecule type" value="Genomic_DNA"/>
</dbReference>
<reference evidence="1 2" key="1">
    <citation type="submission" date="2024-09" db="EMBL/GenBank/DDBJ databases">
        <authorList>
            <person name="Sun Q."/>
            <person name="Mori K."/>
        </authorList>
    </citation>
    <scope>NUCLEOTIDE SEQUENCE [LARGE SCALE GENOMIC DNA]</scope>
    <source>
        <strain evidence="1 2">CCM 4839</strain>
    </source>
</reference>